<keyword evidence="4" id="KW-1185">Reference proteome</keyword>
<dbReference type="InterPro" id="IPR013974">
    <property type="entry name" value="SAF"/>
</dbReference>
<proteinExistence type="predicted"/>
<reference evidence="3 4" key="1">
    <citation type="submission" date="2024-03" db="EMBL/GenBank/DDBJ databases">
        <title>Analysis of soft rot Pectobacteriaceae population diversity in US potato growing regions between 2016 and 2022.</title>
        <authorList>
            <person name="Ma X."/>
            <person name="Zhang X."/>
            <person name="Stodghill P."/>
            <person name="Rioux R."/>
            <person name="Babler B."/>
            <person name="Shrestha S."/>
            <person name="Babler B."/>
            <person name="Rivedal H."/>
            <person name="Frost K."/>
            <person name="Hao J."/>
            <person name="Secor G."/>
            <person name="Swingle B."/>
        </authorList>
    </citation>
    <scope>NUCLEOTIDE SEQUENCE [LARGE SCALE GENOMIC DNA]</scope>
    <source>
        <strain evidence="3 4">SR64</strain>
    </source>
</reference>
<sequence length="308" mass="32928">MKINSTLLLSVALIAAGVVALIVRSQLPGTPVAQQAPAAAPTPVEKTAVLVTARDLSPGDFIDGSAVRWQETDQPVSRTFYFIRGKDQESQLYGATLRGKIPAGTPLNNNSVVRPNEPGFIAAVLRPGMRAISIPTSVVASNAGLVSAGDYVDIILSLRRDDEVSLQPTSQQPVPPPVVGAQTVARNLRVLALNNQTDAITSMRPRQDINGAEPAQNTPQGRQRTPIYQSITLEATPKQAEVLTVAKEVGLLQMAQRSALETSDDAEAQTTVTTLKDTTGIYSKMVSSGHQVKMFRGDRAEVKQFPAR</sequence>
<comment type="caution">
    <text evidence="3">The sequence shown here is derived from an EMBL/GenBank/DDBJ whole genome shotgun (WGS) entry which is preliminary data.</text>
</comment>
<dbReference type="InterPro" id="IPR017592">
    <property type="entry name" value="Pilus_assmbl_Flp-typ_CpaB"/>
</dbReference>
<dbReference type="NCBIfam" id="TIGR03177">
    <property type="entry name" value="pilus_cpaB"/>
    <property type="match status" value="1"/>
</dbReference>
<feature type="region of interest" description="Disordered" evidence="1">
    <location>
        <begin position="200"/>
        <end position="223"/>
    </location>
</feature>
<organism evidence="3 4">
    <name type="scientific">Dickeya chrysanthemi</name>
    <name type="common">Pectobacterium chrysanthemi</name>
    <name type="synonym">Erwinia chrysanthemi</name>
    <dbReference type="NCBI Taxonomy" id="556"/>
    <lineage>
        <taxon>Bacteria</taxon>
        <taxon>Pseudomonadati</taxon>
        <taxon>Pseudomonadota</taxon>
        <taxon>Gammaproteobacteria</taxon>
        <taxon>Enterobacterales</taxon>
        <taxon>Pectobacteriaceae</taxon>
        <taxon>Dickeya</taxon>
    </lineage>
</organism>
<dbReference type="Pfam" id="PF16976">
    <property type="entry name" value="RcpC"/>
    <property type="match status" value="1"/>
</dbReference>
<feature type="domain" description="SAF" evidence="2">
    <location>
        <begin position="47"/>
        <end position="113"/>
    </location>
</feature>
<accession>A0ABU8JPX1</accession>
<evidence type="ECO:0000313" key="4">
    <source>
        <dbReference type="Proteomes" id="UP001359469"/>
    </source>
</evidence>
<protein>
    <submittedName>
        <fullName evidence="3">Flp pilus assembly protein CpaB</fullName>
    </submittedName>
</protein>
<dbReference type="RefSeq" id="WP_040001042.1">
    <property type="nucleotide sequence ID" value="NZ_JAFCAF010000017.1"/>
</dbReference>
<dbReference type="Pfam" id="PF08666">
    <property type="entry name" value="SAF"/>
    <property type="match status" value="1"/>
</dbReference>
<name>A0ABU8JPX1_DICCH</name>
<evidence type="ECO:0000256" key="1">
    <source>
        <dbReference type="SAM" id="MobiDB-lite"/>
    </source>
</evidence>
<dbReference type="InterPro" id="IPR031571">
    <property type="entry name" value="RcpC_dom"/>
</dbReference>
<dbReference type="CDD" id="cd11614">
    <property type="entry name" value="SAF_CpaB_FlgA_like"/>
    <property type="match status" value="1"/>
</dbReference>
<dbReference type="EMBL" id="JBBBOO010000010">
    <property type="protein sequence ID" value="MEI7064832.1"/>
    <property type="molecule type" value="Genomic_DNA"/>
</dbReference>
<dbReference type="SMART" id="SM00858">
    <property type="entry name" value="SAF"/>
    <property type="match status" value="1"/>
</dbReference>
<gene>
    <name evidence="3" type="primary">cpaB</name>
    <name evidence="3" type="ORF">WCU84_14330</name>
</gene>
<evidence type="ECO:0000313" key="3">
    <source>
        <dbReference type="EMBL" id="MEI7064832.1"/>
    </source>
</evidence>
<dbReference type="Proteomes" id="UP001359469">
    <property type="component" value="Unassembled WGS sequence"/>
</dbReference>
<evidence type="ECO:0000259" key="2">
    <source>
        <dbReference type="SMART" id="SM00858"/>
    </source>
</evidence>